<proteinExistence type="predicted"/>
<dbReference type="GO" id="GO:0031902">
    <property type="term" value="C:late endosome membrane"/>
    <property type="evidence" value="ECO:0007669"/>
    <property type="project" value="TreeGrafter"/>
</dbReference>
<evidence type="ECO:0000256" key="3">
    <source>
        <dbReference type="ARBA" id="ARBA00023136"/>
    </source>
</evidence>
<evidence type="ECO:0000256" key="2">
    <source>
        <dbReference type="ARBA" id="ARBA00022692"/>
    </source>
</evidence>
<dbReference type="PANTHER" id="PTHR46121">
    <property type="entry name" value="STEROIDOGENIC ACUTE REGULATORY PROTEIN-LIKE"/>
    <property type="match status" value="1"/>
</dbReference>
<dbReference type="InterPro" id="IPR051869">
    <property type="entry name" value="STARD3"/>
</dbReference>
<feature type="transmembrane region" description="Helical" evidence="5">
    <location>
        <begin position="127"/>
        <end position="149"/>
    </location>
</feature>
<feature type="transmembrane region" description="Helical" evidence="5">
    <location>
        <begin position="155"/>
        <end position="175"/>
    </location>
</feature>
<accession>A0AAV1ZRG0</accession>
<dbReference type="SUPFAM" id="SSF55961">
    <property type="entry name" value="Bet v1-like"/>
    <property type="match status" value="1"/>
</dbReference>
<dbReference type="GO" id="GO:0099044">
    <property type="term" value="P:vesicle tethering to endoplasmic reticulum"/>
    <property type="evidence" value="ECO:0007669"/>
    <property type="project" value="TreeGrafter"/>
</dbReference>
<dbReference type="PROSITE" id="PS50848">
    <property type="entry name" value="START"/>
    <property type="match status" value="1"/>
</dbReference>
<dbReference type="InterPro" id="IPR019498">
    <property type="entry name" value="MENTAL"/>
</dbReference>
<evidence type="ECO:0000256" key="4">
    <source>
        <dbReference type="SAM" id="MobiDB-lite"/>
    </source>
</evidence>
<dbReference type="GO" id="GO:0008289">
    <property type="term" value="F:lipid binding"/>
    <property type="evidence" value="ECO:0007669"/>
    <property type="project" value="InterPro"/>
</dbReference>
<feature type="region of interest" description="Disordered" evidence="4">
    <location>
        <begin position="204"/>
        <end position="239"/>
    </location>
</feature>
<dbReference type="InterPro" id="IPR000799">
    <property type="entry name" value="StAR-like"/>
</dbReference>
<evidence type="ECO:0008006" key="10">
    <source>
        <dbReference type="Google" id="ProtNLM"/>
    </source>
</evidence>
<evidence type="ECO:0000313" key="8">
    <source>
        <dbReference type="EMBL" id="CAL1274443.1"/>
    </source>
</evidence>
<keyword evidence="5" id="KW-1133">Transmembrane helix</keyword>
<protein>
    <recommendedName>
        <fullName evidence="10">StAR-related lipid transfer protein 3</fullName>
    </recommendedName>
</protein>
<dbReference type="Gene3D" id="3.30.530.20">
    <property type="match status" value="1"/>
</dbReference>
<reference evidence="8 9" key="1">
    <citation type="submission" date="2024-04" db="EMBL/GenBank/DDBJ databases">
        <authorList>
            <person name="Rising A."/>
            <person name="Reimegard J."/>
            <person name="Sonavane S."/>
            <person name="Akerstrom W."/>
            <person name="Nylinder S."/>
            <person name="Hedman E."/>
            <person name="Kallberg Y."/>
        </authorList>
    </citation>
    <scope>NUCLEOTIDE SEQUENCE [LARGE SCALE GENOMIC DNA]</scope>
</reference>
<keyword evidence="2 5" id="KW-0812">Transmembrane</keyword>
<dbReference type="InterPro" id="IPR002913">
    <property type="entry name" value="START_lipid-bd_dom"/>
</dbReference>
<feature type="transmembrane region" description="Helical" evidence="5">
    <location>
        <begin position="99"/>
        <end position="120"/>
    </location>
</feature>
<dbReference type="PRINTS" id="PR00978">
    <property type="entry name" value="STARPROTEIN"/>
</dbReference>
<dbReference type="GO" id="GO:0005765">
    <property type="term" value="C:lysosomal membrane"/>
    <property type="evidence" value="ECO:0007669"/>
    <property type="project" value="TreeGrafter"/>
</dbReference>
<dbReference type="PANTHER" id="PTHR46121:SF4">
    <property type="entry name" value="STEROIDOGENIC ACUTE REGULATORY PROTEIN-LIKE"/>
    <property type="match status" value="1"/>
</dbReference>
<feature type="domain" description="MENTAL" evidence="7">
    <location>
        <begin position="48"/>
        <end position="227"/>
    </location>
</feature>
<keyword evidence="3 5" id="KW-0472">Membrane</keyword>
<dbReference type="GO" id="GO:0140284">
    <property type="term" value="C:endoplasmic reticulum-endosome membrane contact site"/>
    <property type="evidence" value="ECO:0007669"/>
    <property type="project" value="TreeGrafter"/>
</dbReference>
<evidence type="ECO:0000259" key="6">
    <source>
        <dbReference type="PROSITE" id="PS50848"/>
    </source>
</evidence>
<sequence>MGTNRSNYPQLLQNQSGISHSSYGSVNGNYSAAIEPSIMEGLSVEGRLSMARRFFILLTIFDVLFTFLIWIICTVVSGGDSINASFRNEVINYNIATSMFDIVVLAVARLFLIALVYIFLRLSHWWMIFVTTAGTTVFIIAKVFLYKWAHSNSTTASVVLLLCSFILSWGEAWFLDFRVLPRESKALSFLAKYDEEQAPVLAHPPLSRSQSEDGSAFYSPPGSDGEDNGKEHDGSTVSEVEWLSPKNSKELPTERDYRRLADEALQKAIVIIEADDWKKEKINGSDIIYSKVVPPYGKVFKFEGIVPLSPRKVVDILYFKCEEMHKWNPTVKRIKIIQKIDEYHDIAHVIATEGAAGLVSSRDFVNVRIWKKKDSGYVHGSVGITHPNVPVKAKYVRGEQGPTAYIINPADENGETTKLQWLLNTNLKGWIPQYLIDQTLSIVMMEYINALRKFSASKANV</sequence>
<dbReference type="InterPro" id="IPR023393">
    <property type="entry name" value="START-like_dom_sf"/>
</dbReference>
<dbReference type="Proteomes" id="UP001497382">
    <property type="component" value="Unassembled WGS sequence"/>
</dbReference>
<feature type="transmembrane region" description="Helical" evidence="5">
    <location>
        <begin position="54"/>
        <end position="79"/>
    </location>
</feature>
<feature type="domain" description="START" evidence="6">
    <location>
        <begin position="273"/>
        <end position="460"/>
    </location>
</feature>
<dbReference type="AlphaFoldDB" id="A0AAV1ZRG0"/>
<evidence type="ECO:0000259" key="7">
    <source>
        <dbReference type="PROSITE" id="PS51439"/>
    </source>
</evidence>
<dbReference type="SMART" id="SM00234">
    <property type="entry name" value="START"/>
    <property type="match status" value="1"/>
</dbReference>
<evidence type="ECO:0000256" key="1">
    <source>
        <dbReference type="ARBA" id="ARBA00004141"/>
    </source>
</evidence>
<dbReference type="GO" id="GO:0005789">
    <property type="term" value="C:endoplasmic reticulum membrane"/>
    <property type="evidence" value="ECO:0007669"/>
    <property type="project" value="TreeGrafter"/>
</dbReference>
<keyword evidence="9" id="KW-1185">Reference proteome</keyword>
<dbReference type="Pfam" id="PF10457">
    <property type="entry name" value="MENTAL"/>
    <property type="match status" value="1"/>
</dbReference>
<evidence type="ECO:0000313" key="9">
    <source>
        <dbReference type="Proteomes" id="UP001497382"/>
    </source>
</evidence>
<organism evidence="8 9">
    <name type="scientific">Larinioides sclopetarius</name>
    <dbReference type="NCBI Taxonomy" id="280406"/>
    <lineage>
        <taxon>Eukaryota</taxon>
        <taxon>Metazoa</taxon>
        <taxon>Ecdysozoa</taxon>
        <taxon>Arthropoda</taxon>
        <taxon>Chelicerata</taxon>
        <taxon>Arachnida</taxon>
        <taxon>Araneae</taxon>
        <taxon>Araneomorphae</taxon>
        <taxon>Entelegynae</taxon>
        <taxon>Araneoidea</taxon>
        <taxon>Araneidae</taxon>
        <taxon>Larinioides</taxon>
    </lineage>
</organism>
<dbReference type="Pfam" id="PF01852">
    <property type="entry name" value="START"/>
    <property type="match status" value="1"/>
</dbReference>
<gene>
    <name evidence="8" type="ORF">LARSCL_LOCUS7469</name>
</gene>
<name>A0AAV1ZRG0_9ARAC</name>
<dbReference type="PROSITE" id="PS51439">
    <property type="entry name" value="MENTAL"/>
    <property type="match status" value="1"/>
</dbReference>
<comment type="caution">
    <text evidence="8">The sequence shown here is derived from an EMBL/GenBank/DDBJ whole genome shotgun (WGS) entry which is preliminary data.</text>
</comment>
<evidence type="ECO:0000256" key="5">
    <source>
        <dbReference type="SAM" id="Phobius"/>
    </source>
</evidence>
<dbReference type="EMBL" id="CAXIEN010000077">
    <property type="protein sequence ID" value="CAL1274443.1"/>
    <property type="molecule type" value="Genomic_DNA"/>
</dbReference>
<comment type="subcellular location">
    <subcellularLocation>
        <location evidence="1">Membrane</location>
        <topology evidence="1">Multi-pass membrane protein</topology>
    </subcellularLocation>
</comment>